<dbReference type="PANTHER" id="PTHR12526">
    <property type="entry name" value="GLYCOSYLTRANSFERASE"/>
    <property type="match status" value="1"/>
</dbReference>
<reference evidence="4" key="1">
    <citation type="submission" date="2017-03" db="EMBL/GenBank/DDBJ databases">
        <title>Bacillus sp. V-88(T) DSM27956, whole genome shotgun sequencing project.</title>
        <authorList>
            <person name="Dastager S.G."/>
            <person name="Neurgaonkar P.S."/>
            <person name="Dharne M.S."/>
        </authorList>
    </citation>
    <scope>NUCLEOTIDE SEQUENCE [LARGE SCALE GENOMIC DNA]</scope>
    <source>
        <strain evidence="4">DSM 25145</strain>
    </source>
</reference>
<dbReference type="Pfam" id="PF00534">
    <property type="entry name" value="Glycos_transf_1"/>
    <property type="match status" value="1"/>
</dbReference>
<feature type="domain" description="Glycosyl transferase family 1" evidence="1">
    <location>
        <begin position="196"/>
        <end position="339"/>
    </location>
</feature>
<dbReference type="InterPro" id="IPR001296">
    <property type="entry name" value="Glyco_trans_1"/>
</dbReference>
<protein>
    <submittedName>
        <fullName evidence="3">Glycosyl transferase</fullName>
    </submittedName>
</protein>
<feature type="domain" description="Glycosyltransferase subfamily 4-like N-terminal" evidence="2">
    <location>
        <begin position="16"/>
        <end position="176"/>
    </location>
</feature>
<evidence type="ECO:0000313" key="3">
    <source>
        <dbReference type="EMBL" id="OXS79166.1"/>
    </source>
</evidence>
<organism evidence="3 4">
    <name type="scientific">Domibacillus enclensis</name>
    <dbReference type="NCBI Taxonomy" id="1017273"/>
    <lineage>
        <taxon>Bacteria</taxon>
        <taxon>Bacillati</taxon>
        <taxon>Bacillota</taxon>
        <taxon>Bacilli</taxon>
        <taxon>Bacillales</taxon>
        <taxon>Bacillaceae</taxon>
        <taxon>Domibacillus</taxon>
    </lineage>
</organism>
<dbReference type="CDD" id="cd03811">
    <property type="entry name" value="GT4_GT28_WabH-like"/>
    <property type="match status" value="1"/>
</dbReference>
<dbReference type="InterPro" id="IPR028098">
    <property type="entry name" value="Glyco_trans_4-like_N"/>
</dbReference>
<evidence type="ECO:0000313" key="4">
    <source>
        <dbReference type="Proteomes" id="UP000215545"/>
    </source>
</evidence>
<dbReference type="SUPFAM" id="SSF53756">
    <property type="entry name" value="UDP-Glycosyltransferase/glycogen phosphorylase"/>
    <property type="match status" value="1"/>
</dbReference>
<evidence type="ECO:0000259" key="2">
    <source>
        <dbReference type="Pfam" id="PF13439"/>
    </source>
</evidence>
<dbReference type="Gene3D" id="3.40.50.2000">
    <property type="entry name" value="Glycogen Phosphorylase B"/>
    <property type="match status" value="2"/>
</dbReference>
<dbReference type="Pfam" id="PF13439">
    <property type="entry name" value="Glyco_transf_4"/>
    <property type="match status" value="1"/>
</dbReference>
<name>A0ABX4EC87_9BACI</name>
<dbReference type="RefSeq" id="WP_045850728.1">
    <property type="nucleotide sequence ID" value="NZ_FTLX01000002.1"/>
</dbReference>
<keyword evidence="4" id="KW-1185">Reference proteome</keyword>
<comment type="caution">
    <text evidence="3">The sequence shown here is derived from an EMBL/GenBank/DDBJ whole genome shotgun (WGS) entry which is preliminary data.</text>
</comment>
<dbReference type="GO" id="GO:0016740">
    <property type="term" value="F:transferase activity"/>
    <property type="evidence" value="ECO:0007669"/>
    <property type="project" value="UniProtKB-KW"/>
</dbReference>
<gene>
    <name evidence="3" type="ORF">B1B05_05165</name>
</gene>
<evidence type="ECO:0000259" key="1">
    <source>
        <dbReference type="Pfam" id="PF00534"/>
    </source>
</evidence>
<keyword evidence="3" id="KW-0808">Transferase</keyword>
<sequence length="364" mass="40380">METKKVALFLPSLVGGGAERVMLSLASEFADQGHSVDLVLAKAKGEYLDQVPANVHIVDLNASRVLYSLFPLIRYLKEHQPNSVLSALNHTNIMAIAAVALANVKAKTVVSIHSNLTQFSKVTKTRMVMRWIPPLMKWSFKRADKVVAVSQGVADDVIEHLQLPEEQVQVIYNPVVDDSLIQRANEPVDHPWFVSGEPPVLLAVGRLTSEKDFPNLIQAFARLKEHHEARLMILGEGEKREELEVLIKKLGLTEHVQLPGFVDNPYAYMKRARLFVLSSSCEGLPTVLIEALACGTEVVSTDCPSGPREILDNGRHGSLVAIEDSEALFQAMKERLDIPEAGSSSEAYEPFWKTNVSRQYLDIL</sequence>
<accession>A0ABX4EC87</accession>
<proteinExistence type="predicted"/>
<dbReference type="Proteomes" id="UP000215545">
    <property type="component" value="Unassembled WGS sequence"/>
</dbReference>
<dbReference type="EMBL" id="MWSK01000002">
    <property type="protein sequence ID" value="OXS79166.1"/>
    <property type="molecule type" value="Genomic_DNA"/>
</dbReference>